<gene>
    <name evidence="3" type="ORF">HEB94_009713</name>
</gene>
<evidence type="ECO:0000256" key="1">
    <source>
        <dbReference type="ARBA" id="ARBA00006547"/>
    </source>
</evidence>
<dbReference type="AlphaFoldDB" id="A0A927NDI2"/>
<protein>
    <submittedName>
        <fullName evidence="3">N-hydroxyarylamine O-acetyltransferase</fullName>
        <ecNumber evidence="3">2.3.1.118</ecNumber>
    </submittedName>
</protein>
<dbReference type="GO" id="GO:0046990">
    <property type="term" value="F:N-hydroxyarylamine O-acetyltransferase activity"/>
    <property type="evidence" value="ECO:0007669"/>
    <property type="project" value="UniProtKB-EC"/>
</dbReference>
<dbReference type="InterPro" id="IPR038765">
    <property type="entry name" value="Papain-like_cys_pep_sf"/>
</dbReference>
<dbReference type="EMBL" id="JADBEM010000001">
    <property type="protein sequence ID" value="MBE1612865.1"/>
    <property type="molecule type" value="Genomic_DNA"/>
</dbReference>
<dbReference type="PRINTS" id="PR01543">
    <property type="entry name" value="ANATRNSFRASE"/>
</dbReference>
<evidence type="ECO:0000313" key="4">
    <source>
        <dbReference type="Proteomes" id="UP000638648"/>
    </source>
</evidence>
<keyword evidence="3" id="KW-0808">Transferase</keyword>
<keyword evidence="3" id="KW-0012">Acyltransferase</keyword>
<dbReference type="Pfam" id="PF00797">
    <property type="entry name" value="Acetyltransf_2"/>
    <property type="match status" value="1"/>
</dbReference>
<evidence type="ECO:0000313" key="3">
    <source>
        <dbReference type="EMBL" id="MBE1612865.1"/>
    </source>
</evidence>
<dbReference type="Gene3D" id="3.30.2140.10">
    <property type="entry name" value="Arylamine N-acetyltransferase"/>
    <property type="match status" value="1"/>
</dbReference>
<name>A0A927NDI2_9ACTN</name>
<organism evidence="3 4">
    <name type="scientific">Actinopolymorpha pittospori</name>
    <dbReference type="NCBI Taxonomy" id="648752"/>
    <lineage>
        <taxon>Bacteria</taxon>
        <taxon>Bacillati</taxon>
        <taxon>Actinomycetota</taxon>
        <taxon>Actinomycetes</taxon>
        <taxon>Propionibacteriales</taxon>
        <taxon>Actinopolymorphaceae</taxon>
        <taxon>Actinopolymorpha</taxon>
    </lineage>
</organism>
<dbReference type="Proteomes" id="UP000638648">
    <property type="component" value="Unassembled WGS sequence"/>
</dbReference>
<sequence length="277" mass="30480">MTTDWNAEQVDLDAYLTRIGYDGPLEPTAQTLRALHRAHAASIPFENLDIVLGRTISIDLPDIQDKLLRHPRGGYCYEHNLLFAGVLARIGFEVTGHAARIRMGSDKLRPASHALLRVRVDGTSWIADVGFGGEGLLEPLPLRPGEVSQGDWRFRLVLDGAVWLLQSLHPEGWFDLHTFTLDPQYAVDFAMRNHFTSTHPHSPFVTGIVVQRTGAAARHSLNRDTLVTSRPDGTSETRTVEPADVAGTLSDIFGIHLSEADAAHLRTIQSQASALTT</sequence>
<dbReference type="InterPro" id="IPR001447">
    <property type="entry name" value="Arylamine_N-AcTrfase"/>
</dbReference>
<keyword evidence="4" id="KW-1185">Reference proteome</keyword>
<dbReference type="SUPFAM" id="SSF54001">
    <property type="entry name" value="Cysteine proteinases"/>
    <property type="match status" value="1"/>
</dbReference>
<dbReference type="EC" id="2.3.1.118" evidence="3"/>
<comment type="similarity">
    <text evidence="1 2">Belongs to the arylamine N-acetyltransferase family.</text>
</comment>
<evidence type="ECO:0000256" key="2">
    <source>
        <dbReference type="RuleBase" id="RU003452"/>
    </source>
</evidence>
<proteinExistence type="inferred from homology"/>
<comment type="caution">
    <text evidence="3">The sequence shown here is derived from an EMBL/GenBank/DDBJ whole genome shotgun (WGS) entry which is preliminary data.</text>
</comment>
<dbReference type="Gene3D" id="2.40.128.150">
    <property type="entry name" value="Cysteine proteinases"/>
    <property type="match status" value="1"/>
</dbReference>
<dbReference type="PANTHER" id="PTHR11786:SF0">
    <property type="entry name" value="ARYLAMINE N-ACETYLTRANSFERASE 4-RELATED"/>
    <property type="match status" value="1"/>
</dbReference>
<dbReference type="PANTHER" id="PTHR11786">
    <property type="entry name" value="N-HYDROXYARYLAMINE O-ACETYLTRANSFERASE"/>
    <property type="match status" value="1"/>
</dbReference>
<dbReference type="RefSeq" id="WP_192755836.1">
    <property type="nucleotide sequence ID" value="NZ_BAABJL010000084.1"/>
</dbReference>
<accession>A0A927NDI2</accession>
<reference evidence="3" key="1">
    <citation type="submission" date="2020-10" db="EMBL/GenBank/DDBJ databases">
        <title>Sequencing the genomes of 1000 actinobacteria strains.</title>
        <authorList>
            <person name="Klenk H.-P."/>
        </authorList>
    </citation>
    <scope>NUCLEOTIDE SEQUENCE</scope>
    <source>
        <strain evidence="3">DSM 45354</strain>
    </source>
</reference>